<dbReference type="Proteomes" id="UP000095283">
    <property type="component" value="Unplaced"/>
</dbReference>
<feature type="compositionally biased region" description="Polar residues" evidence="1">
    <location>
        <begin position="13"/>
        <end position="23"/>
    </location>
</feature>
<feature type="compositionally biased region" description="Basic and acidic residues" evidence="1">
    <location>
        <begin position="1"/>
        <end position="10"/>
    </location>
</feature>
<keyword evidence="2" id="KW-1185">Reference proteome</keyword>
<sequence length="99" mass="11963">MICGDQEKRQPLPQRTRSLSMTPATDGDNKLNDEYYNLLTLQLLKGFTVWRVKAFNDRVYLERNRRSYWFGDRYFRLNATQRKDLIYEDGTPIFDIIYQ</sequence>
<organism evidence="2 3">
    <name type="scientific">Heterorhabditis bacteriophora</name>
    <name type="common">Entomopathogenic nematode worm</name>
    <dbReference type="NCBI Taxonomy" id="37862"/>
    <lineage>
        <taxon>Eukaryota</taxon>
        <taxon>Metazoa</taxon>
        <taxon>Ecdysozoa</taxon>
        <taxon>Nematoda</taxon>
        <taxon>Chromadorea</taxon>
        <taxon>Rhabditida</taxon>
        <taxon>Rhabditina</taxon>
        <taxon>Rhabditomorpha</taxon>
        <taxon>Strongyloidea</taxon>
        <taxon>Heterorhabditidae</taxon>
        <taxon>Heterorhabditis</taxon>
    </lineage>
</organism>
<proteinExistence type="predicted"/>
<name>A0A1I7W894_HETBA</name>
<protein>
    <submittedName>
        <fullName evidence="3">PH domain-containing protein</fullName>
    </submittedName>
</protein>
<dbReference type="AlphaFoldDB" id="A0A1I7W894"/>
<feature type="region of interest" description="Disordered" evidence="1">
    <location>
        <begin position="1"/>
        <end position="29"/>
    </location>
</feature>
<accession>A0A1I7W894</accession>
<dbReference type="WBParaSite" id="Hba_00856">
    <property type="protein sequence ID" value="Hba_00856"/>
    <property type="gene ID" value="Hba_00856"/>
</dbReference>
<evidence type="ECO:0000313" key="2">
    <source>
        <dbReference type="Proteomes" id="UP000095283"/>
    </source>
</evidence>
<evidence type="ECO:0000313" key="3">
    <source>
        <dbReference type="WBParaSite" id="Hba_00856"/>
    </source>
</evidence>
<reference evidence="3" key="1">
    <citation type="submission" date="2016-11" db="UniProtKB">
        <authorList>
            <consortium name="WormBaseParasite"/>
        </authorList>
    </citation>
    <scope>IDENTIFICATION</scope>
</reference>
<evidence type="ECO:0000256" key="1">
    <source>
        <dbReference type="SAM" id="MobiDB-lite"/>
    </source>
</evidence>